<dbReference type="Gene3D" id="3.40.50.300">
    <property type="entry name" value="P-loop containing nucleotide triphosphate hydrolases"/>
    <property type="match status" value="1"/>
</dbReference>
<evidence type="ECO:0000313" key="4">
    <source>
        <dbReference type="EMBL" id="GAA1552143.1"/>
    </source>
</evidence>
<sequence length="295" mass="33784">MPHDRIAELIAPLRVRPGSKVRLPKDFDPGYTGDLIDKAAGTELLQRGVAMLADFQSRLAAQHTNGLLVVLQALDAAGKDGTIRHVMSGVNPQGVRVHSFKVPSAEELDHDFLWRYATRLPARGEIAIFNRSHYEEVLVVRVHPELLDRQRLPPRARNGSVWRRRFQAINNFERHLTDNGFQIVKLFLNVSKEEQRKRLLARIDRPEKNWKFSAADLHERGFWRRYQQAYADMLTHTSTEHAPWHVIPADHKWFSRIAAAAVIVNALDGINPQYPVLDTQARRELQEVRGALEEG</sequence>
<dbReference type="InterPro" id="IPR027417">
    <property type="entry name" value="P-loop_NTPase"/>
</dbReference>
<evidence type="ECO:0000259" key="3">
    <source>
        <dbReference type="Pfam" id="PF03976"/>
    </source>
</evidence>
<accession>A0ABP4MXT5</accession>
<dbReference type="GO" id="GO:0016301">
    <property type="term" value="F:kinase activity"/>
    <property type="evidence" value="ECO:0007669"/>
    <property type="project" value="UniProtKB-KW"/>
</dbReference>
<dbReference type="InterPro" id="IPR022488">
    <property type="entry name" value="PPK2-related"/>
</dbReference>
<dbReference type="Pfam" id="PF03976">
    <property type="entry name" value="PPK2"/>
    <property type="match status" value="1"/>
</dbReference>
<dbReference type="RefSeq" id="WP_344509678.1">
    <property type="nucleotide sequence ID" value="NZ_BAAAQD010000022.1"/>
</dbReference>
<evidence type="ECO:0000256" key="2">
    <source>
        <dbReference type="ARBA" id="ARBA00022777"/>
    </source>
</evidence>
<dbReference type="NCBIfam" id="TIGR03709">
    <property type="entry name" value="PPK2_rel_1"/>
    <property type="match status" value="1"/>
</dbReference>
<comment type="caution">
    <text evidence="4">The sequence shown here is derived from an EMBL/GenBank/DDBJ whole genome shotgun (WGS) entry which is preliminary data.</text>
</comment>
<dbReference type="EMBL" id="BAAAQD010000022">
    <property type="protein sequence ID" value="GAA1552143.1"/>
    <property type="molecule type" value="Genomic_DNA"/>
</dbReference>
<dbReference type="Proteomes" id="UP001501470">
    <property type="component" value="Unassembled WGS sequence"/>
</dbReference>
<name>A0ABP4MXT5_9ACTN</name>
<keyword evidence="1" id="KW-0808">Transferase</keyword>
<evidence type="ECO:0000256" key="1">
    <source>
        <dbReference type="ARBA" id="ARBA00022679"/>
    </source>
</evidence>
<dbReference type="PANTHER" id="PTHR34383">
    <property type="entry name" value="POLYPHOSPHATE:AMP PHOSPHOTRANSFERASE-RELATED"/>
    <property type="match status" value="1"/>
</dbReference>
<keyword evidence="2 4" id="KW-0418">Kinase</keyword>
<keyword evidence="5" id="KW-1185">Reference proteome</keyword>
<organism evidence="4 5">
    <name type="scientific">Dactylosporangium maewongense</name>
    <dbReference type="NCBI Taxonomy" id="634393"/>
    <lineage>
        <taxon>Bacteria</taxon>
        <taxon>Bacillati</taxon>
        <taxon>Actinomycetota</taxon>
        <taxon>Actinomycetes</taxon>
        <taxon>Micromonosporales</taxon>
        <taxon>Micromonosporaceae</taxon>
        <taxon>Dactylosporangium</taxon>
    </lineage>
</organism>
<dbReference type="InterPro" id="IPR022300">
    <property type="entry name" value="PPK2-rel_1"/>
</dbReference>
<gene>
    <name evidence="4" type="ORF">GCM10009827_086080</name>
</gene>
<dbReference type="PANTHER" id="PTHR34383:SF3">
    <property type="entry name" value="POLYPHOSPHATE:AMP PHOSPHOTRANSFERASE"/>
    <property type="match status" value="1"/>
</dbReference>
<proteinExistence type="predicted"/>
<dbReference type="SUPFAM" id="SSF52540">
    <property type="entry name" value="P-loop containing nucleoside triphosphate hydrolases"/>
    <property type="match status" value="1"/>
</dbReference>
<dbReference type="PIRSF" id="PIRSF028756">
    <property type="entry name" value="PPK2_prd"/>
    <property type="match status" value="1"/>
</dbReference>
<reference evidence="5" key="1">
    <citation type="journal article" date="2019" name="Int. J. Syst. Evol. Microbiol.">
        <title>The Global Catalogue of Microorganisms (GCM) 10K type strain sequencing project: providing services to taxonomists for standard genome sequencing and annotation.</title>
        <authorList>
            <consortium name="The Broad Institute Genomics Platform"/>
            <consortium name="The Broad Institute Genome Sequencing Center for Infectious Disease"/>
            <person name="Wu L."/>
            <person name="Ma J."/>
        </authorList>
    </citation>
    <scope>NUCLEOTIDE SEQUENCE [LARGE SCALE GENOMIC DNA]</scope>
    <source>
        <strain evidence="5">JCM 15933</strain>
    </source>
</reference>
<evidence type="ECO:0000313" key="5">
    <source>
        <dbReference type="Proteomes" id="UP001501470"/>
    </source>
</evidence>
<protein>
    <submittedName>
        <fullName evidence="4">Polyphosphate kinase 2 family protein</fullName>
    </submittedName>
</protein>
<dbReference type="InterPro" id="IPR016898">
    <property type="entry name" value="Polyphosphate_phosphotransfera"/>
</dbReference>
<feature type="domain" description="Polyphosphate kinase-2-related" evidence="3">
    <location>
        <begin position="37"/>
        <end position="271"/>
    </location>
</feature>